<dbReference type="SMART" id="SM00355">
    <property type="entry name" value="ZnF_C2H2"/>
    <property type="match status" value="5"/>
</dbReference>
<evidence type="ECO:0000256" key="2">
    <source>
        <dbReference type="ARBA" id="ARBA00022771"/>
    </source>
</evidence>
<dbReference type="Pfam" id="PF12756">
    <property type="entry name" value="zf-C2H2_2"/>
    <property type="match status" value="2"/>
</dbReference>
<dbReference type="InterPro" id="IPR041661">
    <property type="entry name" value="ZN622/Rei1/Reh1_Znf-C2H2"/>
</dbReference>
<sequence length="405" mass="48693">MSAEENSKYNVISNSSTFQNYYSSYKSQFNDLDDQPCDVACLLCDSLYTIPTNKEDFICHLLKEHQLIIGDVYKIASLKSYIRYWRIKFKEQPITEFCTTLTMDSNSQSNKDNKSNQKLYFLLSDCLTEDKTLRDEIQRAKLEWVLSEQLKERIDNTFKRDCIFCRIEFLGSRIEYVNHLNQKHNILLGKPENLVFIDDYLDKIQNKIESYICIYCEKIFKNRFVLRKHMRKKLHKRVNPNNKIYDKYYVSNYLPDHPNCSKKKYTKLHIRHNEDSSGFSDNDDNWSDWTNENISITCLFCAHDAQDFTTILQHMMLKHTFDFEDISKEFTFYQKVKIVNYIRKQVHAIRCVYCDVNIKDLNIHMIKQNHYKLPERQIWDQPEFYFPMFENDSFLYNLDTNSDND</sequence>
<evidence type="ECO:0000256" key="5">
    <source>
        <dbReference type="PROSITE-ProRule" id="PRU00042"/>
    </source>
</evidence>
<dbReference type="InterPro" id="IPR036236">
    <property type="entry name" value="Znf_C2H2_sf"/>
</dbReference>
<dbReference type="AlphaFoldDB" id="A0AAJ6YEE9"/>
<keyword evidence="7" id="KW-1185">Reference proteome</keyword>
<evidence type="ECO:0000256" key="1">
    <source>
        <dbReference type="ARBA" id="ARBA00022723"/>
    </source>
</evidence>
<dbReference type="PROSITE" id="PS50157">
    <property type="entry name" value="ZINC_FINGER_C2H2_2"/>
    <property type="match status" value="1"/>
</dbReference>
<organism evidence="7 8">
    <name type="scientific">Ceratosolen solmsi marchali</name>
    <dbReference type="NCBI Taxonomy" id="326594"/>
    <lineage>
        <taxon>Eukaryota</taxon>
        <taxon>Metazoa</taxon>
        <taxon>Ecdysozoa</taxon>
        <taxon>Arthropoda</taxon>
        <taxon>Hexapoda</taxon>
        <taxon>Insecta</taxon>
        <taxon>Pterygota</taxon>
        <taxon>Neoptera</taxon>
        <taxon>Endopterygota</taxon>
        <taxon>Hymenoptera</taxon>
        <taxon>Apocrita</taxon>
        <taxon>Proctotrupomorpha</taxon>
        <taxon>Chalcidoidea</taxon>
        <taxon>Agaonidae</taxon>
        <taxon>Agaoninae</taxon>
        <taxon>Ceratosolen</taxon>
    </lineage>
</organism>
<evidence type="ECO:0000256" key="3">
    <source>
        <dbReference type="ARBA" id="ARBA00022833"/>
    </source>
</evidence>
<dbReference type="PANTHER" id="PTHR13267:SF3">
    <property type="entry name" value="ZINC FINGER PROTEIN 277"/>
    <property type="match status" value="1"/>
</dbReference>
<keyword evidence="1" id="KW-0479">Metal-binding</keyword>
<keyword evidence="3" id="KW-0862">Zinc</keyword>
<feature type="domain" description="C2H2-type" evidence="6">
    <location>
        <begin position="211"/>
        <end position="240"/>
    </location>
</feature>
<accession>A0AAJ6YEE9</accession>
<evidence type="ECO:0000259" key="6">
    <source>
        <dbReference type="PROSITE" id="PS50157"/>
    </source>
</evidence>
<evidence type="ECO:0000313" key="8">
    <source>
        <dbReference type="RefSeq" id="XP_011496538.1"/>
    </source>
</evidence>
<keyword evidence="2 5" id="KW-0863">Zinc-finger</keyword>
<protein>
    <submittedName>
        <fullName evidence="8">Zinc finger protein 277</fullName>
    </submittedName>
</protein>
<dbReference type="PROSITE" id="PS00028">
    <property type="entry name" value="ZINC_FINGER_C2H2_1"/>
    <property type="match status" value="1"/>
</dbReference>
<reference evidence="8" key="1">
    <citation type="submission" date="2025-08" db="UniProtKB">
        <authorList>
            <consortium name="RefSeq"/>
        </authorList>
    </citation>
    <scope>IDENTIFICATION</scope>
</reference>
<dbReference type="GeneID" id="105361130"/>
<dbReference type="PANTHER" id="PTHR13267">
    <property type="entry name" value="ZINC FINGER PROTEIN 277"/>
    <property type="match status" value="1"/>
</dbReference>
<dbReference type="KEGG" id="csol:105361130"/>
<gene>
    <name evidence="8" type="primary">LOC105361130</name>
</gene>
<comment type="similarity">
    <text evidence="4">Belongs to the ZNF277 family.</text>
</comment>
<evidence type="ECO:0000256" key="4">
    <source>
        <dbReference type="ARBA" id="ARBA00034119"/>
    </source>
</evidence>
<dbReference type="SUPFAM" id="SSF57667">
    <property type="entry name" value="beta-beta-alpha zinc fingers"/>
    <property type="match status" value="2"/>
</dbReference>
<evidence type="ECO:0000313" key="7">
    <source>
        <dbReference type="Proteomes" id="UP000695007"/>
    </source>
</evidence>
<dbReference type="Proteomes" id="UP000695007">
    <property type="component" value="Unplaced"/>
</dbReference>
<dbReference type="RefSeq" id="XP_011496538.1">
    <property type="nucleotide sequence ID" value="XM_011498236.1"/>
</dbReference>
<dbReference type="InterPro" id="IPR040048">
    <property type="entry name" value="ZNF277"/>
</dbReference>
<dbReference type="InterPro" id="IPR013087">
    <property type="entry name" value="Znf_C2H2_type"/>
</dbReference>
<proteinExistence type="inferred from homology"/>
<dbReference type="GO" id="GO:0008270">
    <property type="term" value="F:zinc ion binding"/>
    <property type="evidence" value="ECO:0007669"/>
    <property type="project" value="UniProtKB-KW"/>
</dbReference>
<name>A0AAJ6YEE9_9HYME</name>